<reference evidence="1 2" key="1">
    <citation type="journal article" date="2008" name="BMC Genomics">
        <title>Complete genome of Phenylobacterium zucineum - a novel facultative intracellular bacterium isolated from human erythroleukemia cell line K562.</title>
        <authorList>
            <person name="Luo Y."/>
            <person name="Xu X."/>
            <person name="Ding Z."/>
            <person name="Liu Z."/>
            <person name="Zhang B."/>
            <person name="Yan Z."/>
            <person name="Sun J."/>
            <person name="Hu S."/>
            <person name="Hu X."/>
        </authorList>
    </citation>
    <scope>NUCLEOTIDE SEQUENCE [LARGE SCALE GENOMIC DNA]</scope>
    <source>
        <strain evidence="1 2">HLK1</strain>
    </source>
</reference>
<evidence type="ECO:0000313" key="2">
    <source>
        <dbReference type="Proteomes" id="UP000001868"/>
    </source>
</evidence>
<proteinExistence type="predicted"/>
<dbReference type="InterPro" id="IPR029033">
    <property type="entry name" value="His_PPase_superfam"/>
</dbReference>
<protein>
    <recommendedName>
        <fullName evidence="3">Histidine phosphatase family protein</fullName>
    </recommendedName>
</protein>
<sequence>MDKVLTTPPQATPAAVRHGAIILARHGEPALSRKVRLNAAEYREFWANYEILGILPGQTPPRALMAFVERCGALVSSTRLRSIESAQALARDREFHRHEMLIEAPLPPPNLPRWIRLSPSLWGFLARVWWWFFDHHEGQETRTQAEERADRAAAMLIGLAAGGEDVVVLAHGFFNFMIGRSLRKLGWRLVESEGYKYWSMRRFERAPRP</sequence>
<keyword evidence="2" id="KW-1185">Reference proteome</keyword>
<dbReference type="Proteomes" id="UP000001868">
    <property type="component" value="Chromosome"/>
</dbReference>
<dbReference type="EMBL" id="CP000747">
    <property type="protein sequence ID" value="ACG77322.1"/>
    <property type="molecule type" value="Genomic_DNA"/>
</dbReference>
<dbReference type="OrthoDB" id="7200944at2"/>
<dbReference type="HOGENOM" id="CLU_109730_0_0_5"/>
<gene>
    <name evidence="1" type="ordered locus">PHZ_c0908</name>
</gene>
<dbReference type="InterPro" id="IPR013078">
    <property type="entry name" value="His_Pase_superF_clade-1"/>
</dbReference>
<accession>B4RGV6</accession>
<dbReference type="Gene3D" id="3.40.50.1240">
    <property type="entry name" value="Phosphoglycerate mutase-like"/>
    <property type="match status" value="1"/>
</dbReference>
<dbReference type="SUPFAM" id="SSF53254">
    <property type="entry name" value="Phosphoglycerate mutase-like"/>
    <property type="match status" value="1"/>
</dbReference>
<evidence type="ECO:0008006" key="3">
    <source>
        <dbReference type="Google" id="ProtNLM"/>
    </source>
</evidence>
<evidence type="ECO:0000313" key="1">
    <source>
        <dbReference type="EMBL" id="ACG77322.1"/>
    </source>
</evidence>
<name>B4RGV6_PHEZH</name>
<dbReference type="KEGG" id="pzu:PHZ_c0908"/>
<dbReference type="STRING" id="450851.PHZ_c0908"/>
<dbReference type="eggNOG" id="COG0406">
    <property type="taxonomic scope" value="Bacteria"/>
</dbReference>
<organism evidence="1 2">
    <name type="scientific">Phenylobacterium zucineum (strain HLK1)</name>
    <dbReference type="NCBI Taxonomy" id="450851"/>
    <lineage>
        <taxon>Bacteria</taxon>
        <taxon>Pseudomonadati</taxon>
        <taxon>Pseudomonadota</taxon>
        <taxon>Alphaproteobacteria</taxon>
        <taxon>Caulobacterales</taxon>
        <taxon>Caulobacteraceae</taxon>
        <taxon>Phenylobacterium</taxon>
    </lineage>
</organism>
<dbReference type="RefSeq" id="WP_012521470.1">
    <property type="nucleotide sequence ID" value="NC_011144.1"/>
</dbReference>
<dbReference type="AlphaFoldDB" id="B4RGV6"/>
<dbReference type="Pfam" id="PF00300">
    <property type="entry name" value="His_Phos_1"/>
    <property type="match status" value="1"/>
</dbReference>